<organism evidence="2 3">
    <name type="scientific">Shewanella electrica</name>
    <dbReference type="NCBI Taxonomy" id="515560"/>
    <lineage>
        <taxon>Bacteria</taxon>
        <taxon>Pseudomonadati</taxon>
        <taxon>Pseudomonadota</taxon>
        <taxon>Gammaproteobacteria</taxon>
        <taxon>Alteromonadales</taxon>
        <taxon>Shewanellaceae</taxon>
        <taxon>Shewanella</taxon>
    </lineage>
</organism>
<comment type="caution">
    <text evidence="2">The sequence shown here is derived from an EMBL/GenBank/DDBJ whole genome shotgun (WGS) entry which is preliminary data.</text>
</comment>
<protein>
    <submittedName>
        <fullName evidence="2">Oxidative stress defense protein</fullName>
    </submittedName>
</protein>
<sequence>MKFTPANKLLLLGVPCLLLSSAVLAAEQPLLETVGVSQIQAEPDMAEVTVAVVAKGDDASSAKQQADKAVSAFIERLLKSGVKKDDISSANLNLTPQYRYPKEQEPELTGYRASRDVTLTLSLPQLNAVLDKALEEGMNNVRQINLKSSKEAELRLKARDAAIEDAKQKAKALAKGFDTQLDGVWSIRYFEQTPVTTLRFNAAEMKQASTDQSYQYGTVNFSDRVEVSYKLKE</sequence>
<dbReference type="NCBIfam" id="NF008299">
    <property type="entry name" value="PRK11087.1"/>
    <property type="match status" value="1"/>
</dbReference>
<dbReference type="EMBL" id="JAKOGG010000003">
    <property type="protein sequence ID" value="MCS4555998.1"/>
    <property type="molecule type" value="Genomic_DNA"/>
</dbReference>
<dbReference type="PANTHER" id="PTHR34387">
    <property type="entry name" value="SLR1258 PROTEIN"/>
    <property type="match status" value="1"/>
</dbReference>
<gene>
    <name evidence="2" type="ORF">L9G74_06060</name>
</gene>
<dbReference type="PANTHER" id="PTHR34387:SF1">
    <property type="entry name" value="PERIPLASMIC IMMUNOGENIC PROTEIN"/>
    <property type="match status" value="1"/>
</dbReference>
<feature type="signal peptide" evidence="1">
    <location>
        <begin position="1"/>
        <end position="25"/>
    </location>
</feature>
<evidence type="ECO:0000313" key="2">
    <source>
        <dbReference type="EMBL" id="MCS4555998.1"/>
    </source>
</evidence>
<proteinExistence type="predicted"/>
<keyword evidence="3" id="KW-1185">Reference proteome</keyword>
<dbReference type="Pfam" id="PF04402">
    <property type="entry name" value="SIMPL"/>
    <property type="match status" value="1"/>
</dbReference>
<dbReference type="Gene3D" id="3.30.110.170">
    <property type="entry name" value="Protein of unknown function (DUF541), domain 1"/>
    <property type="match status" value="1"/>
</dbReference>
<reference evidence="2 3" key="1">
    <citation type="submission" date="2022-02" db="EMBL/GenBank/DDBJ databases">
        <authorList>
            <person name="Zhuang L."/>
        </authorList>
    </citation>
    <scope>NUCLEOTIDE SEQUENCE [LARGE SCALE GENOMIC DNA]</scope>
    <source>
        <strain evidence="2 3">C32</strain>
    </source>
</reference>
<dbReference type="InterPro" id="IPR007497">
    <property type="entry name" value="SIMPL/DUF541"/>
</dbReference>
<evidence type="ECO:0000313" key="3">
    <source>
        <dbReference type="Proteomes" id="UP001201549"/>
    </source>
</evidence>
<accession>A0ABT2FIB1</accession>
<keyword evidence="1" id="KW-0732">Signal</keyword>
<dbReference type="InterPro" id="IPR052022">
    <property type="entry name" value="26kDa_periplasmic_antigen"/>
</dbReference>
<feature type="chain" id="PRO_5045329782" evidence="1">
    <location>
        <begin position="26"/>
        <end position="233"/>
    </location>
</feature>
<dbReference type="RefSeq" id="WP_238895405.1">
    <property type="nucleotide sequence ID" value="NZ_JAKOGG010000003.1"/>
</dbReference>
<name>A0ABT2FIB1_9GAMM</name>
<reference evidence="3" key="2">
    <citation type="submission" date="2023-07" db="EMBL/GenBank/DDBJ databases">
        <title>Shewanella mangrovi sp. nov., an acetaldehyde- degrading bacterium isolated from mangrove sediment.</title>
        <authorList>
            <person name="Liu Y."/>
        </authorList>
    </citation>
    <scope>NUCLEOTIDE SEQUENCE [LARGE SCALE GENOMIC DNA]</scope>
    <source>
        <strain evidence="3">C32</strain>
    </source>
</reference>
<dbReference type="Proteomes" id="UP001201549">
    <property type="component" value="Unassembled WGS sequence"/>
</dbReference>
<evidence type="ECO:0000256" key="1">
    <source>
        <dbReference type="SAM" id="SignalP"/>
    </source>
</evidence>
<dbReference type="Gene3D" id="3.30.70.2970">
    <property type="entry name" value="Protein of unknown function (DUF541), domain 2"/>
    <property type="match status" value="1"/>
</dbReference>